<dbReference type="Pfam" id="PF12007">
    <property type="entry name" value="DUF3501"/>
    <property type="match status" value="1"/>
</dbReference>
<gene>
    <name evidence="1" type="ORF">EHO51_08130</name>
</gene>
<sequence>MTDRHQLTAADILPWAEYAKDRAEHRKRITALKRHRRVEVGPYVTFYFENFDTMWLQVQEMLHIEKGGEAQITDELAAYNPLIPKGDELVATFMIEIDDALRRARVLAQLGGVEETASIEVGGERVAGKAEQDQDRTTAEGKASSVQFVHFPFTKAQIAAFREPNTRVILGLAHPNYSHMAVLSEATRASLAEDFA</sequence>
<dbReference type="EMBL" id="CP034086">
    <property type="protein sequence ID" value="AZG76692.1"/>
    <property type="molecule type" value="Genomic_DNA"/>
</dbReference>
<reference evidence="1 2" key="1">
    <citation type="submission" date="2018-11" db="EMBL/GenBank/DDBJ databases">
        <title>Genome squencing of methanotrophic bacteria isolated from alkaline groundwater in Korea.</title>
        <authorList>
            <person name="Nguyen L.N."/>
        </authorList>
    </citation>
    <scope>NUCLEOTIDE SEQUENCE [LARGE SCALE GENOMIC DNA]</scope>
    <source>
        <strain evidence="1 2">GW6</strain>
    </source>
</reference>
<evidence type="ECO:0000313" key="1">
    <source>
        <dbReference type="EMBL" id="AZG76692.1"/>
    </source>
</evidence>
<dbReference type="InterPro" id="IPR021890">
    <property type="entry name" value="DUF3501"/>
</dbReference>
<organism evidence="1 2">
    <name type="scientific">Methylocystis rosea</name>
    <dbReference type="NCBI Taxonomy" id="173366"/>
    <lineage>
        <taxon>Bacteria</taxon>
        <taxon>Pseudomonadati</taxon>
        <taxon>Pseudomonadota</taxon>
        <taxon>Alphaproteobacteria</taxon>
        <taxon>Hyphomicrobiales</taxon>
        <taxon>Methylocystaceae</taxon>
        <taxon>Methylocystis</taxon>
    </lineage>
</organism>
<dbReference type="RefSeq" id="WP_124738462.1">
    <property type="nucleotide sequence ID" value="NZ_CP034086.1"/>
</dbReference>
<protein>
    <submittedName>
        <fullName evidence="1">DUF3501 family protein</fullName>
    </submittedName>
</protein>
<accession>A0A3G8M688</accession>
<proteinExistence type="predicted"/>
<dbReference type="KEGG" id="mros:EHO51_08130"/>
<evidence type="ECO:0000313" key="2">
    <source>
        <dbReference type="Proteomes" id="UP000273982"/>
    </source>
</evidence>
<dbReference type="AlphaFoldDB" id="A0A3G8M688"/>
<name>A0A3G8M688_9HYPH</name>
<dbReference type="Proteomes" id="UP000273982">
    <property type="component" value="Chromosome"/>
</dbReference>